<organism evidence="2 3">
    <name type="scientific">Quercus suber</name>
    <name type="common">Cork oak</name>
    <dbReference type="NCBI Taxonomy" id="58331"/>
    <lineage>
        <taxon>Eukaryota</taxon>
        <taxon>Viridiplantae</taxon>
        <taxon>Streptophyta</taxon>
        <taxon>Embryophyta</taxon>
        <taxon>Tracheophyta</taxon>
        <taxon>Spermatophyta</taxon>
        <taxon>Magnoliopsida</taxon>
        <taxon>eudicotyledons</taxon>
        <taxon>Gunneridae</taxon>
        <taxon>Pentapetalae</taxon>
        <taxon>rosids</taxon>
        <taxon>fabids</taxon>
        <taxon>Fagales</taxon>
        <taxon>Fagaceae</taxon>
        <taxon>Quercus</taxon>
    </lineage>
</organism>
<dbReference type="EMBL" id="PKMF04000183">
    <property type="protein sequence ID" value="KAK7844544.1"/>
    <property type="molecule type" value="Genomic_DNA"/>
</dbReference>
<dbReference type="PANTHER" id="PTHR46354">
    <property type="entry name" value="DOG1 DOMAIN-CONTAINING PROTEIN"/>
    <property type="match status" value="1"/>
</dbReference>
<proteinExistence type="predicted"/>
<evidence type="ECO:0000259" key="1">
    <source>
        <dbReference type="PROSITE" id="PS51806"/>
    </source>
</evidence>
<evidence type="ECO:0000313" key="3">
    <source>
        <dbReference type="Proteomes" id="UP000237347"/>
    </source>
</evidence>
<dbReference type="AlphaFoldDB" id="A0AAW0L0W9"/>
<name>A0AAW0L0W9_QUESU</name>
<dbReference type="GO" id="GO:0006351">
    <property type="term" value="P:DNA-templated transcription"/>
    <property type="evidence" value="ECO:0007669"/>
    <property type="project" value="InterPro"/>
</dbReference>
<keyword evidence="3" id="KW-1185">Reference proteome</keyword>
<gene>
    <name evidence="2" type="ORF">CFP56_010739</name>
</gene>
<reference evidence="2 3" key="1">
    <citation type="journal article" date="2018" name="Sci. Data">
        <title>The draft genome sequence of cork oak.</title>
        <authorList>
            <person name="Ramos A.M."/>
            <person name="Usie A."/>
            <person name="Barbosa P."/>
            <person name="Barros P.M."/>
            <person name="Capote T."/>
            <person name="Chaves I."/>
            <person name="Simoes F."/>
            <person name="Abreu I."/>
            <person name="Carrasquinho I."/>
            <person name="Faro C."/>
            <person name="Guimaraes J.B."/>
            <person name="Mendonca D."/>
            <person name="Nobrega F."/>
            <person name="Rodrigues L."/>
            <person name="Saibo N.J.M."/>
            <person name="Varela M.C."/>
            <person name="Egas C."/>
            <person name="Matos J."/>
            <person name="Miguel C.M."/>
            <person name="Oliveira M.M."/>
            <person name="Ricardo C.P."/>
            <person name="Goncalves S."/>
        </authorList>
    </citation>
    <scope>NUCLEOTIDE SEQUENCE [LARGE SCALE GENOMIC DNA]</scope>
    <source>
        <strain evidence="3">cv. HL8</strain>
    </source>
</reference>
<dbReference type="PANTHER" id="PTHR46354:SF1">
    <property type="entry name" value="PROTEIN RESPONSE TO ABA AND SALT 1-RELATED"/>
    <property type="match status" value="1"/>
</dbReference>
<dbReference type="InterPro" id="IPR025422">
    <property type="entry name" value="TGA_domain"/>
</dbReference>
<sequence length="82" mass="8916">MADQTLGMEEVKAETGKKERELTETLVRLQESVAAPPMLALARRVGRLMDGEISSLDSAIEALKTAMLQVIEGADSLRKSTE</sequence>
<accession>A0AAW0L0W9</accession>
<feature type="domain" description="DOG1" evidence="1">
    <location>
        <begin position="1"/>
        <end position="82"/>
    </location>
</feature>
<dbReference type="InterPro" id="IPR051886">
    <property type="entry name" value="Seed_Dev/Stress_Resp_Reg"/>
</dbReference>
<protein>
    <recommendedName>
        <fullName evidence="1">DOG1 domain-containing protein</fullName>
    </recommendedName>
</protein>
<dbReference type="GO" id="GO:0043565">
    <property type="term" value="F:sequence-specific DNA binding"/>
    <property type="evidence" value="ECO:0007669"/>
    <property type="project" value="InterPro"/>
</dbReference>
<dbReference type="Proteomes" id="UP000237347">
    <property type="component" value="Unassembled WGS sequence"/>
</dbReference>
<comment type="caution">
    <text evidence="2">The sequence shown here is derived from an EMBL/GenBank/DDBJ whole genome shotgun (WGS) entry which is preliminary data.</text>
</comment>
<evidence type="ECO:0000313" key="2">
    <source>
        <dbReference type="EMBL" id="KAK7844544.1"/>
    </source>
</evidence>
<dbReference type="PROSITE" id="PS51806">
    <property type="entry name" value="DOG1"/>
    <property type="match status" value="1"/>
</dbReference>